<name>A0ABW5PDB9_9BACL</name>
<evidence type="ECO:0000313" key="2">
    <source>
        <dbReference type="Proteomes" id="UP001597541"/>
    </source>
</evidence>
<dbReference type="RefSeq" id="WP_377603109.1">
    <property type="nucleotide sequence ID" value="NZ_JBHUME010000007.1"/>
</dbReference>
<comment type="caution">
    <text evidence="1">The sequence shown here is derived from an EMBL/GenBank/DDBJ whole genome shotgun (WGS) entry which is preliminary data.</text>
</comment>
<sequence>MKLYVENKQLSVGSIKITGVTSSSIVLIGDTQTVTCSSIFDTPPESLIIGPLVPLPAADGSE</sequence>
<organism evidence="1 2">
    <name type="scientific">Paenibacillus gansuensis</name>
    <dbReference type="NCBI Taxonomy" id="306542"/>
    <lineage>
        <taxon>Bacteria</taxon>
        <taxon>Bacillati</taxon>
        <taxon>Bacillota</taxon>
        <taxon>Bacilli</taxon>
        <taxon>Bacillales</taxon>
        <taxon>Paenibacillaceae</taxon>
        <taxon>Paenibacillus</taxon>
    </lineage>
</organism>
<proteinExistence type="predicted"/>
<evidence type="ECO:0000313" key="1">
    <source>
        <dbReference type="EMBL" id="MFD2613148.1"/>
    </source>
</evidence>
<dbReference type="EMBL" id="JBHUME010000007">
    <property type="protein sequence ID" value="MFD2613148.1"/>
    <property type="molecule type" value="Genomic_DNA"/>
</dbReference>
<keyword evidence="2" id="KW-1185">Reference proteome</keyword>
<accession>A0ABW5PDB9</accession>
<protein>
    <submittedName>
        <fullName evidence="1">Spore gernimation protein GerPD</fullName>
    </submittedName>
</protein>
<dbReference type="Proteomes" id="UP001597541">
    <property type="component" value="Unassembled WGS sequence"/>
</dbReference>
<reference evidence="2" key="1">
    <citation type="journal article" date="2019" name="Int. J. Syst. Evol. Microbiol.">
        <title>The Global Catalogue of Microorganisms (GCM) 10K type strain sequencing project: providing services to taxonomists for standard genome sequencing and annotation.</title>
        <authorList>
            <consortium name="The Broad Institute Genomics Platform"/>
            <consortium name="The Broad Institute Genome Sequencing Center for Infectious Disease"/>
            <person name="Wu L."/>
            <person name="Ma J."/>
        </authorList>
    </citation>
    <scope>NUCLEOTIDE SEQUENCE [LARGE SCALE GENOMIC DNA]</scope>
    <source>
        <strain evidence="2">KCTC 3950</strain>
    </source>
</reference>
<gene>
    <name evidence="1" type="ORF">ACFSUF_12005</name>
</gene>